<keyword evidence="4 11" id="KW-0812">Transmembrane</keyword>
<comment type="similarity">
    <text evidence="11">Belongs to the amiloride-sensitive sodium channel (TC 1.A.6) family.</text>
</comment>
<feature type="region of interest" description="Disordered" evidence="12">
    <location>
        <begin position="1"/>
        <end position="52"/>
    </location>
</feature>
<evidence type="ECO:0000256" key="11">
    <source>
        <dbReference type="RuleBase" id="RU000679"/>
    </source>
</evidence>
<proteinExistence type="inferred from homology"/>
<evidence type="ECO:0000256" key="1">
    <source>
        <dbReference type="ARBA" id="ARBA00004141"/>
    </source>
</evidence>
<evidence type="ECO:0000256" key="9">
    <source>
        <dbReference type="ARBA" id="ARBA00023201"/>
    </source>
</evidence>
<evidence type="ECO:0000256" key="5">
    <source>
        <dbReference type="ARBA" id="ARBA00022989"/>
    </source>
</evidence>
<evidence type="ECO:0000256" key="10">
    <source>
        <dbReference type="ARBA" id="ARBA00023303"/>
    </source>
</evidence>
<evidence type="ECO:0000256" key="6">
    <source>
        <dbReference type="ARBA" id="ARBA00023053"/>
    </source>
</evidence>
<evidence type="ECO:0000256" key="8">
    <source>
        <dbReference type="ARBA" id="ARBA00023136"/>
    </source>
</evidence>
<dbReference type="EnsemblMetazoa" id="CLYHEMT005774.1">
    <property type="protein sequence ID" value="CLYHEMP005774.1"/>
    <property type="gene ID" value="CLYHEMG005774"/>
</dbReference>
<keyword evidence="6" id="KW-0915">Sodium</keyword>
<keyword evidence="5 13" id="KW-1133">Transmembrane helix</keyword>
<sequence>MANKRQVTNGNKSPKECIVNNKGHSHIVKENQSKTGSPSTTTSQNNGKPEEFHEGNITFKHLIRKKIEEYVNNFSVHGLTRVFNGSRIESFFWMLMLTGGVCLSIVIIQGLIRKYLNYDVYTEISSMISDVNHFPSLTICEKHSFDRNYFAYCSIPIKEIITRRNEIPLNCRNRSLPINPIHHVRNRFWNNGIFNVTRCKTWGGKNCLSPKYLKSLTSVNGTCLVLNPEGTLSDMYGHVDIEFQFQVPRDRDLYDVEMKAMPHNPTITEVDFTKSLEIDSFKGYQIKLDKTIVKRLKSPYPSNCSDEKGADIFPGAYSRRSCIESNQFIEIYKICGAVYDYVDKFIPKDIKQKYKYKSENKTSIQIAQCIMSNQNREVKEVYSCTLGCVSMDLTTITTFSESKAGRLYKRRQNNRTLVYSIGLQYQFVDSYKIMEEKAVYAWDQMACEIGGFIGLVIGSSFISLIEIVAYLILKLVYKII</sequence>
<dbReference type="Pfam" id="PF00858">
    <property type="entry name" value="ASC"/>
    <property type="match status" value="1"/>
</dbReference>
<dbReference type="OrthoDB" id="5874059at2759"/>
<evidence type="ECO:0000256" key="12">
    <source>
        <dbReference type="SAM" id="MobiDB-lite"/>
    </source>
</evidence>
<keyword evidence="2 11" id="KW-0813">Transport</keyword>
<feature type="transmembrane region" description="Helical" evidence="13">
    <location>
        <begin position="91"/>
        <end position="112"/>
    </location>
</feature>
<dbReference type="PANTHER" id="PTHR11690">
    <property type="entry name" value="AMILORIDE-SENSITIVE SODIUM CHANNEL-RELATED"/>
    <property type="match status" value="1"/>
</dbReference>
<protein>
    <submittedName>
        <fullName evidence="14">Uncharacterized protein</fullName>
    </submittedName>
</protein>
<keyword evidence="10 11" id="KW-0407">Ion channel</keyword>
<evidence type="ECO:0000313" key="14">
    <source>
        <dbReference type="EnsemblMetazoa" id="CLYHEMP005774.1"/>
    </source>
</evidence>
<feature type="compositionally biased region" description="Polar residues" evidence="12">
    <location>
        <begin position="33"/>
        <end position="47"/>
    </location>
</feature>
<keyword evidence="7 11" id="KW-0406">Ion transport</keyword>
<evidence type="ECO:0000256" key="3">
    <source>
        <dbReference type="ARBA" id="ARBA00022461"/>
    </source>
</evidence>
<feature type="compositionally biased region" description="Polar residues" evidence="12">
    <location>
        <begin position="1"/>
        <end position="12"/>
    </location>
</feature>
<keyword evidence="8 13" id="KW-0472">Membrane</keyword>
<feature type="transmembrane region" description="Helical" evidence="13">
    <location>
        <begin position="449"/>
        <end position="473"/>
    </location>
</feature>
<dbReference type="GO" id="GO:0005886">
    <property type="term" value="C:plasma membrane"/>
    <property type="evidence" value="ECO:0007669"/>
    <property type="project" value="TreeGrafter"/>
</dbReference>
<keyword evidence="3 11" id="KW-0894">Sodium channel</keyword>
<dbReference type="GO" id="GO:0015280">
    <property type="term" value="F:ligand-gated sodium channel activity"/>
    <property type="evidence" value="ECO:0007669"/>
    <property type="project" value="TreeGrafter"/>
</dbReference>
<evidence type="ECO:0000256" key="4">
    <source>
        <dbReference type="ARBA" id="ARBA00022692"/>
    </source>
</evidence>
<evidence type="ECO:0000313" key="15">
    <source>
        <dbReference type="Proteomes" id="UP000594262"/>
    </source>
</evidence>
<comment type="subcellular location">
    <subcellularLocation>
        <location evidence="1">Membrane</location>
        <topology evidence="1">Multi-pass membrane protein</topology>
    </subcellularLocation>
</comment>
<accession>A0A7M5VAW5</accession>
<reference evidence="14" key="1">
    <citation type="submission" date="2021-01" db="UniProtKB">
        <authorList>
            <consortium name="EnsemblMetazoa"/>
        </authorList>
    </citation>
    <scope>IDENTIFICATION</scope>
</reference>
<evidence type="ECO:0000256" key="7">
    <source>
        <dbReference type="ARBA" id="ARBA00023065"/>
    </source>
</evidence>
<dbReference type="Proteomes" id="UP000594262">
    <property type="component" value="Unplaced"/>
</dbReference>
<dbReference type="InterPro" id="IPR001873">
    <property type="entry name" value="ENaC"/>
</dbReference>
<evidence type="ECO:0000256" key="2">
    <source>
        <dbReference type="ARBA" id="ARBA00022448"/>
    </source>
</evidence>
<evidence type="ECO:0000256" key="13">
    <source>
        <dbReference type="SAM" id="Phobius"/>
    </source>
</evidence>
<organism evidence="14 15">
    <name type="scientific">Clytia hemisphaerica</name>
    <dbReference type="NCBI Taxonomy" id="252671"/>
    <lineage>
        <taxon>Eukaryota</taxon>
        <taxon>Metazoa</taxon>
        <taxon>Cnidaria</taxon>
        <taxon>Hydrozoa</taxon>
        <taxon>Hydroidolina</taxon>
        <taxon>Leptothecata</taxon>
        <taxon>Obeliida</taxon>
        <taxon>Clytiidae</taxon>
        <taxon>Clytia</taxon>
    </lineage>
</organism>
<keyword evidence="9 11" id="KW-0739">Sodium transport</keyword>
<name>A0A7M5VAW5_9CNID</name>
<dbReference type="AlphaFoldDB" id="A0A7M5VAW5"/>
<dbReference type="Gene3D" id="1.10.287.770">
    <property type="entry name" value="YojJ-like"/>
    <property type="match status" value="1"/>
</dbReference>
<keyword evidence="15" id="KW-1185">Reference proteome</keyword>